<proteinExistence type="predicted"/>
<name>A0A450WD06_9GAMM</name>
<sequence>MKNDRRKPREMTPLEWTRMGTRIFGKDQKKWKFVCPKCGRIQSPKEFLAHKDKGAKPDDAYRKCIGQFDAGNGCNYTADQFTPVPPVIIKSEKKRIRVFDFAGAAG</sequence>
<organism evidence="1">
    <name type="scientific">Candidatus Kentrum sp. LFY</name>
    <dbReference type="NCBI Taxonomy" id="2126342"/>
    <lineage>
        <taxon>Bacteria</taxon>
        <taxon>Pseudomonadati</taxon>
        <taxon>Pseudomonadota</taxon>
        <taxon>Gammaproteobacteria</taxon>
        <taxon>Candidatus Kentrum</taxon>
    </lineage>
</organism>
<accession>A0A450WD06</accession>
<dbReference type="EMBL" id="CAADFN010000012">
    <property type="protein sequence ID" value="VFK14949.1"/>
    <property type="molecule type" value="Genomic_DNA"/>
</dbReference>
<dbReference type="AlphaFoldDB" id="A0A450WD06"/>
<dbReference type="NCBIfam" id="NF041591">
    <property type="entry name" value="CxxC_VVA0879"/>
    <property type="match status" value="1"/>
</dbReference>
<evidence type="ECO:0000313" key="1">
    <source>
        <dbReference type="EMBL" id="VFK14949.1"/>
    </source>
</evidence>
<gene>
    <name evidence="1" type="ORF">BECKLFY1418C_GA0070996_10123</name>
</gene>
<protein>
    <submittedName>
        <fullName evidence="1">Uncharacterized protein</fullName>
    </submittedName>
</protein>
<dbReference type="InterPro" id="IPR048166">
    <property type="entry name" value="VVA0879-like"/>
</dbReference>
<reference evidence="1" key="1">
    <citation type="submission" date="2019-02" db="EMBL/GenBank/DDBJ databases">
        <authorList>
            <person name="Gruber-Vodicka R. H."/>
            <person name="Seah K. B. B."/>
        </authorList>
    </citation>
    <scope>NUCLEOTIDE SEQUENCE</scope>
    <source>
        <strain evidence="1">BECK_BY7</strain>
    </source>
</reference>